<keyword evidence="1" id="KW-0812">Transmembrane</keyword>
<feature type="transmembrane region" description="Helical" evidence="1">
    <location>
        <begin position="20"/>
        <end position="41"/>
    </location>
</feature>
<name>A0A4V4HAI0_DENBC</name>
<accession>A0A4V4HAI0</accession>
<dbReference type="Proteomes" id="UP000297245">
    <property type="component" value="Unassembled WGS sequence"/>
</dbReference>
<gene>
    <name evidence="2" type="ORF">K435DRAFT_880590</name>
</gene>
<evidence type="ECO:0000313" key="2">
    <source>
        <dbReference type="EMBL" id="THU75555.1"/>
    </source>
</evidence>
<keyword evidence="1" id="KW-1133">Transmembrane helix</keyword>
<protein>
    <submittedName>
        <fullName evidence="2">Uncharacterized protein</fullName>
    </submittedName>
</protein>
<sequence>MGLHESPDPWSLDLKSMRESGALLVLVLVNNVVYAQTLIVIRELDKKENN</sequence>
<proteinExistence type="predicted"/>
<organism evidence="2 3">
    <name type="scientific">Dendrothele bispora (strain CBS 962.96)</name>
    <dbReference type="NCBI Taxonomy" id="1314807"/>
    <lineage>
        <taxon>Eukaryota</taxon>
        <taxon>Fungi</taxon>
        <taxon>Dikarya</taxon>
        <taxon>Basidiomycota</taxon>
        <taxon>Agaricomycotina</taxon>
        <taxon>Agaricomycetes</taxon>
        <taxon>Agaricomycetidae</taxon>
        <taxon>Agaricales</taxon>
        <taxon>Agaricales incertae sedis</taxon>
        <taxon>Dendrothele</taxon>
    </lineage>
</organism>
<keyword evidence="1" id="KW-0472">Membrane</keyword>
<evidence type="ECO:0000313" key="3">
    <source>
        <dbReference type="Proteomes" id="UP000297245"/>
    </source>
</evidence>
<reference evidence="2 3" key="1">
    <citation type="journal article" date="2019" name="Nat. Ecol. Evol.">
        <title>Megaphylogeny resolves global patterns of mushroom evolution.</title>
        <authorList>
            <person name="Varga T."/>
            <person name="Krizsan K."/>
            <person name="Foldi C."/>
            <person name="Dima B."/>
            <person name="Sanchez-Garcia M."/>
            <person name="Sanchez-Ramirez S."/>
            <person name="Szollosi G.J."/>
            <person name="Szarkandi J.G."/>
            <person name="Papp V."/>
            <person name="Albert L."/>
            <person name="Andreopoulos W."/>
            <person name="Angelini C."/>
            <person name="Antonin V."/>
            <person name="Barry K.W."/>
            <person name="Bougher N.L."/>
            <person name="Buchanan P."/>
            <person name="Buyck B."/>
            <person name="Bense V."/>
            <person name="Catcheside P."/>
            <person name="Chovatia M."/>
            <person name="Cooper J."/>
            <person name="Damon W."/>
            <person name="Desjardin D."/>
            <person name="Finy P."/>
            <person name="Geml J."/>
            <person name="Haridas S."/>
            <person name="Hughes K."/>
            <person name="Justo A."/>
            <person name="Karasinski D."/>
            <person name="Kautmanova I."/>
            <person name="Kiss B."/>
            <person name="Kocsube S."/>
            <person name="Kotiranta H."/>
            <person name="LaButti K.M."/>
            <person name="Lechner B.E."/>
            <person name="Liimatainen K."/>
            <person name="Lipzen A."/>
            <person name="Lukacs Z."/>
            <person name="Mihaltcheva S."/>
            <person name="Morgado L.N."/>
            <person name="Niskanen T."/>
            <person name="Noordeloos M.E."/>
            <person name="Ohm R.A."/>
            <person name="Ortiz-Santana B."/>
            <person name="Ovrebo C."/>
            <person name="Racz N."/>
            <person name="Riley R."/>
            <person name="Savchenko A."/>
            <person name="Shiryaev A."/>
            <person name="Soop K."/>
            <person name="Spirin V."/>
            <person name="Szebenyi C."/>
            <person name="Tomsovsky M."/>
            <person name="Tulloss R.E."/>
            <person name="Uehling J."/>
            <person name="Grigoriev I.V."/>
            <person name="Vagvolgyi C."/>
            <person name="Papp T."/>
            <person name="Martin F.M."/>
            <person name="Miettinen O."/>
            <person name="Hibbett D.S."/>
            <person name="Nagy L.G."/>
        </authorList>
    </citation>
    <scope>NUCLEOTIDE SEQUENCE [LARGE SCALE GENOMIC DNA]</scope>
    <source>
        <strain evidence="2 3">CBS 962.96</strain>
    </source>
</reference>
<evidence type="ECO:0000256" key="1">
    <source>
        <dbReference type="SAM" id="Phobius"/>
    </source>
</evidence>
<dbReference type="AlphaFoldDB" id="A0A4V4HAI0"/>
<keyword evidence="3" id="KW-1185">Reference proteome</keyword>
<dbReference type="EMBL" id="ML181910">
    <property type="protein sequence ID" value="THU75555.1"/>
    <property type="molecule type" value="Genomic_DNA"/>
</dbReference>